<evidence type="ECO:0000256" key="2">
    <source>
        <dbReference type="ARBA" id="ARBA00023015"/>
    </source>
</evidence>
<dbReference type="InterPro" id="IPR048715">
    <property type="entry name" value="CggR_N"/>
</dbReference>
<dbReference type="OrthoDB" id="9793820at2"/>
<dbReference type="PANTHER" id="PTHR34294">
    <property type="entry name" value="TRANSCRIPTIONAL REGULATOR-RELATED"/>
    <property type="match status" value="1"/>
</dbReference>
<dbReference type="Pfam" id="PF21715">
    <property type="entry name" value="CggR_N"/>
    <property type="match status" value="1"/>
</dbReference>
<evidence type="ECO:0000256" key="4">
    <source>
        <dbReference type="ARBA" id="ARBA00023163"/>
    </source>
</evidence>
<dbReference type="InterPro" id="IPR036388">
    <property type="entry name" value="WH-like_DNA-bd_sf"/>
</dbReference>
<dbReference type="InterPro" id="IPR007324">
    <property type="entry name" value="Sugar-bd_dom_put"/>
</dbReference>
<sequence>MNNEWHWINKIVPDLQEKLISRYLLLEAIAQLQPVGRRTLADKMALSERSMRTETENLKDLNLVSIDKVGMQLTSSGSRLLKELKPTIDKLLGRQQRAEQLQRVLGIQCCTIVPGNSDESQDVLETMGKTAESVLLDQLPEGESIIAVMGGSTMVSVAQQMTQALTKNRQLTFVPARGGIGEAPALQANAVSAKMAEQTGSKFRSLFIPESISKEAIASLQSDPAISDILDLIKSSNVAIHGIGEAIQMAERRQMSQTLIQTLKKKRAVGEAFGYFFDEDGNVVYKLPRIGLQLEDLAKKDFVLAVAGGSLKAAAIQAYAKIAPKQTWLITDEGAADMILKK</sequence>
<feature type="domain" description="Sugar-binding" evidence="5">
    <location>
        <begin position="94"/>
        <end position="341"/>
    </location>
</feature>
<dbReference type="eggNOG" id="COG2390">
    <property type="taxonomic scope" value="Bacteria"/>
</dbReference>
<dbReference type="InterPro" id="IPR051054">
    <property type="entry name" value="SorC_transcr_regulators"/>
</dbReference>
<dbReference type="InterPro" id="IPR037171">
    <property type="entry name" value="NagB/RpiA_transferase-like"/>
</dbReference>
<keyword evidence="8" id="KW-1185">Reference proteome</keyword>
<evidence type="ECO:0000256" key="3">
    <source>
        <dbReference type="ARBA" id="ARBA00023125"/>
    </source>
</evidence>
<dbReference type="STRING" id="1291743.LOSG293_340100"/>
<evidence type="ECO:0000313" key="7">
    <source>
        <dbReference type="EMBL" id="GAK48507.1"/>
    </source>
</evidence>
<dbReference type="GO" id="GO:0003677">
    <property type="term" value="F:DNA binding"/>
    <property type="evidence" value="ECO:0007669"/>
    <property type="project" value="UniProtKB-KW"/>
</dbReference>
<reference evidence="7" key="1">
    <citation type="journal article" date="2014" name="Genome Announc.">
        <title>Draft Genome Sequence of Lactobacillus oryzae Strain SG293T.</title>
        <authorList>
            <person name="Tanizawa Y."/>
            <person name="Fujisawa T."/>
            <person name="Mochizuki T."/>
            <person name="Kaminuma E."/>
            <person name="Nakamura Y."/>
            <person name="Tohno M."/>
        </authorList>
    </citation>
    <scope>NUCLEOTIDE SEQUENCE [LARGE SCALE GENOMIC DNA]</scope>
    <source>
        <strain evidence="7">SG293</strain>
    </source>
</reference>
<accession>A0A081BKD9</accession>
<comment type="caution">
    <text evidence="7">The sequence shown here is derived from an EMBL/GenBank/DDBJ whole genome shotgun (WGS) entry which is preliminary data.</text>
</comment>
<evidence type="ECO:0000259" key="6">
    <source>
        <dbReference type="Pfam" id="PF21715"/>
    </source>
</evidence>
<dbReference type="RefSeq" id="WP_034529185.1">
    <property type="nucleotide sequence ID" value="NZ_BBJM01000034.1"/>
</dbReference>
<evidence type="ECO:0000259" key="5">
    <source>
        <dbReference type="Pfam" id="PF04198"/>
    </source>
</evidence>
<organism evidence="7 8">
    <name type="scientific">Secundilactobacillus oryzae JCM 18671</name>
    <dbReference type="NCBI Taxonomy" id="1291743"/>
    <lineage>
        <taxon>Bacteria</taxon>
        <taxon>Bacillati</taxon>
        <taxon>Bacillota</taxon>
        <taxon>Bacilli</taxon>
        <taxon>Lactobacillales</taxon>
        <taxon>Lactobacillaceae</taxon>
        <taxon>Secundilactobacillus</taxon>
    </lineage>
</organism>
<dbReference type="Gene3D" id="1.10.10.10">
    <property type="entry name" value="Winged helix-like DNA-binding domain superfamily/Winged helix DNA-binding domain"/>
    <property type="match status" value="1"/>
</dbReference>
<name>A0A081BKD9_9LACO</name>
<keyword evidence="3" id="KW-0238">DNA-binding</keyword>
<dbReference type="Proteomes" id="UP000028700">
    <property type="component" value="Unassembled WGS sequence"/>
</dbReference>
<proteinExistence type="inferred from homology"/>
<dbReference type="Gene3D" id="3.40.50.1360">
    <property type="match status" value="1"/>
</dbReference>
<protein>
    <submittedName>
        <fullName evidence="7">Central glycolytic genes regulator</fullName>
    </submittedName>
</protein>
<gene>
    <name evidence="7" type="ORF">LOSG293_340100</name>
</gene>
<dbReference type="InterPro" id="IPR036390">
    <property type="entry name" value="WH_DNA-bd_sf"/>
</dbReference>
<comment type="similarity">
    <text evidence="1">Belongs to the SorC transcriptional regulatory family.</text>
</comment>
<dbReference type="SUPFAM" id="SSF100950">
    <property type="entry name" value="NagB/RpiA/CoA transferase-like"/>
    <property type="match status" value="1"/>
</dbReference>
<dbReference type="EMBL" id="BBJM01000034">
    <property type="protein sequence ID" value="GAK48507.1"/>
    <property type="molecule type" value="Genomic_DNA"/>
</dbReference>
<dbReference type="SUPFAM" id="SSF46785">
    <property type="entry name" value="Winged helix' DNA-binding domain"/>
    <property type="match status" value="1"/>
</dbReference>
<keyword evidence="2" id="KW-0805">Transcription regulation</keyword>
<dbReference type="Pfam" id="PF04198">
    <property type="entry name" value="Sugar-bind"/>
    <property type="match status" value="1"/>
</dbReference>
<dbReference type="PANTHER" id="PTHR34294:SF5">
    <property type="entry name" value="CENTRAL GLYCOLYTIC GENES REGULATOR"/>
    <property type="match status" value="1"/>
</dbReference>
<evidence type="ECO:0000256" key="1">
    <source>
        <dbReference type="ARBA" id="ARBA00010466"/>
    </source>
</evidence>
<dbReference type="GO" id="GO:0030246">
    <property type="term" value="F:carbohydrate binding"/>
    <property type="evidence" value="ECO:0007669"/>
    <property type="project" value="InterPro"/>
</dbReference>
<keyword evidence="4" id="KW-0804">Transcription</keyword>
<feature type="domain" description="CggR N-terminal DNA binding" evidence="6">
    <location>
        <begin position="21"/>
        <end position="87"/>
    </location>
</feature>
<evidence type="ECO:0000313" key="8">
    <source>
        <dbReference type="Proteomes" id="UP000028700"/>
    </source>
</evidence>
<dbReference type="AlphaFoldDB" id="A0A081BKD9"/>